<evidence type="ECO:0000259" key="1">
    <source>
        <dbReference type="Pfam" id="PF01030"/>
    </source>
</evidence>
<proteinExistence type="predicted"/>
<dbReference type="OrthoDB" id="5876269at2759"/>
<sequence>MAGGALLSVAVTQVRIENNPLLDPNCTHVLAKYGEYRRIRGNRFNCGCELDFPITNITINDVADTSTAIFGALYIFGPNVPSAESLMRKFGNATAVYGEIAVVHTEYGNLKFLENVEKVEFYYVPQGPNALRRFIRIEGNAKLQRLSWPKLKESVSATIQVAANPKLCVTIPELSALLRAWNVHKVEAKVCDGHESALVVESNERLKTVYMRDFLRITSERPTRIENNPRLQMSLDDCNLYQASARIDFRNNKMDCFALRMSSVSVGDNYNWILSFSIFFAAQFLCFTEVQKQ</sequence>
<organism evidence="2 3">
    <name type="scientific">Ancylostoma ceylanicum</name>
    <dbReference type="NCBI Taxonomy" id="53326"/>
    <lineage>
        <taxon>Eukaryota</taxon>
        <taxon>Metazoa</taxon>
        <taxon>Ecdysozoa</taxon>
        <taxon>Nematoda</taxon>
        <taxon>Chromadorea</taxon>
        <taxon>Rhabditida</taxon>
        <taxon>Rhabditina</taxon>
        <taxon>Rhabditomorpha</taxon>
        <taxon>Strongyloidea</taxon>
        <taxon>Ancylostomatidae</taxon>
        <taxon>Ancylostomatinae</taxon>
        <taxon>Ancylostoma</taxon>
    </lineage>
</organism>
<dbReference type="STRING" id="53326.A0A016UYK8"/>
<dbReference type="PANTHER" id="PTHR21662:SF59">
    <property type="entry name" value="RECEPTOR PROTEIN-TYROSINE KINASE"/>
    <property type="match status" value="1"/>
</dbReference>
<comment type="caution">
    <text evidence="2">The sequence shown here is derived from an EMBL/GenBank/DDBJ whole genome shotgun (WGS) entry which is preliminary data.</text>
</comment>
<evidence type="ECO:0000313" key="3">
    <source>
        <dbReference type="Proteomes" id="UP000024635"/>
    </source>
</evidence>
<dbReference type="InterPro" id="IPR053079">
    <property type="entry name" value="SPS2_domain"/>
</dbReference>
<dbReference type="InterPro" id="IPR036941">
    <property type="entry name" value="Rcpt_L-dom_sf"/>
</dbReference>
<protein>
    <recommendedName>
        <fullName evidence="1">Receptor L-domain domain-containing protein</fullName>
    </recommendedName>
</protein>
<dbReference type="EMBL" id="JARK01001359">
    <property type="protein sequence ID" value="EYC19882.1"/>
    <property type="molecule type" value="Genomic_DNA"/>
</dbReference>
<name>A0A016UYK8_9BILA</name>
<dbReference type="SUPFAM" id="SSF52058">
    <property type="entry name" value="L domain-like"/>
    <property type="match status" value="1"/>
</dbReference>
<evidence type="ECO:0000313" key="2">
    <source>
        <dbReference type="EMBL" id="EYC19882.1"/>
    </source>
</evidence>
<dbReference type="Gene3D" id="3.80.20.20">
    <property type="entry name" value="Receptor L-domain"/>
    <property type="match status" value="1"/>
</dbReference>
<dbReference type="PANTHER" id="PTHR21662">
    <property type="entry name" value="RECEPTOR PROTEIN-TYROSINE KINASE"/>
    <property type="match status" value="1"/>
</dbReference>
<dbReference type="Pfam" id="PF01030">
    <property type="entry name" value="Recep_L_domain"/>
    <property type="match status" value="1"/>
</dbReference>
<keyword evidence="3" id="KW-1185">Reference proteome</keyword>
<reference evidence="3" key="1">
    <citation type="journal article" date="2015" name="Nat. Genet.">
        <title>The genome and transcriptome of the zoonotic hookworm Ancylostoma ceylanicum identify infection-specific gene families.</title>
        <authorList>
            <person name="Schwarz E.M."/>
            <person name="Hu Y."/>
            <person name="Antoshechkin I."/>
            <person name="Miller M.M."/>
            <person name="Sternberg P.W."/>
            <person name="Aroian R.V."/>
        </authorList>
    </citation>
    <scope>NUCLEOTIDE SEQUENCE</scope>
    <source>
        <strain evidence="3">HY135</strain>
    </source>
</reference>
<dbReference type="InterPro" id="IPR000494">
    <property type="entry name" value="Rcpt_L-dom"/>
</dbReference>
<feature type="domain" description="Receptor L-domain" evidence="1">
    <location>
        <begin position="67"/>
        <end position="170"/>
    </location>
</feature>
<dbReference type="AlphaFoldDB" id="A0A016UYK8"/>
<dbReference type="Proteomes" id="UP000024635">
    <property type="component" value="Unassembled WGS sequence"/>
</dbReference>
<gene>
    <name evidence="2" type="primary">Acey_s0023.g765</name>
    <name evidence="2" type="ORF">Y032_0023g765</name>
</gene>
<accession>A0A016UYK8</accession>